<feature type="compositionally biased region" description="Low complexity" evidence="1">
    <location>
        <begin position="109"/>
        <end position="126"/>
    </location>
</feature>
<feature type="compositionally biased region" description="Low complexity" evidence="1">
    <location>
        <begin position="202"/>
        <end position="247"/>
    </location>
</feature>
<feature type="compositionally biased region" description="Low complexity" evidence="1">
    <location>
        <begin position="1169"/>
        <end position="1182"/>
    </location>
</feature>
<feature type="compositionally biased region" description="Low complexity" evidence="1">
    <location>
        <begin position="446"/>
        <end position="457"/>
    </location>
</feature>
<protein>
    <recommendedName>
        <fullName evidence="2">RanBD1 domain-containing protein</fullName>
    </recommendedName>
</protein>
<feature type="compositionally biased region" description="Low complexity" evidence="1">
    <location>
        <begin position="1061"/>
        <end position="1075"/>
    </location>
</feature>
<feature type="compositionally biased region" description="Polar residues" evidence="1">
    <location>
        <begin position="703"/>
        <end position="716"/>
    </location>
</feature>
<feature type="region of interest" description="Disordered" evidence="1">
    <location>
        <begin position="1160"/>
        <end position="1357"/>
    </location>
</feature>
<dbReference type="Pfam" id="PF00638">
    <property type="entry name" value="Ran_BP1"/>
    <property type="match status" value="1"/>
</dbReference>
<feature type="compositionally biased region" description="Polar residues" evidence="1">
    <location>
        <begin position="1"/>
        <end position="11"/>
    </location>
</feature>
<dbReference type="PROSITE" id="PS50196">
    <property type="entry name" value="RANBD1"/>
    <property type="match status" value="1"/>
</dbReference>
<organism evidence="3 4">
    <name type="scientific">Lepraria finkii</name>
    <dbReference type="NCBI Taxonomy" id="1340010"/>
    <lineage>
        <taxon>Eukaryota</taxon>
        <taxon>Fungi</taxon>
        <taxon>Dikarya</taxon>
        <taxon>Ascomycota</taxon>
        <taxon>Pezizomycotina</taxon>
        <taxon>Lecanoromycetes</taxon>
        <taxon>OSLEUM clade</taxon>
        <taxon>Lecanoromycetidae</taxon>
        <taxon>Lecanorales</taxon>
        <taxon>Lecanorineae</taxon>
        <taxon>Stereocaulaceae</taxon>
        <taxon>Lepraria</taxon>
    </lineage>
</organism>
<feature type="compositionally biased region" description="Low complexity" evidence="1">
    <location>
        <begin position="663"/>
        <end position="678"/>
    </location>
</feature>
<reference evidence="3 4" key="1">
    <citation type="submission" date="2024-09" db="EMBL/GenBank/DDBJ databases">
        <title>Rethinking Asexuality: The Enigmatic Case of Functional Sexual Genes in Lepraria (Stereocaulaceae).</title>
        <authorList>
            <person name="Doellman M."/>
            <person name="Sun Y."/>
            <person name="Barcenas-Pena A."/>
            <person name="Lumbsch H.T."/>
            <person name="Grewe F."/>
        </authorList>
    </citation>
    <scope>NUCLEOTIDE SEQUENCE [LARGE SCALE GENOMIC DNA]</scope>
    <source>
        <strain evidence="3 4">Grewe 0041</strain>
    </source>
</reference>
<feature type="compositionally biased region" description="Polar residues" evidence="1">
    <location>
        <begin position="1481"/>
        <end position="1493"/>
    </location>
</feature>
<feature type="region of interest" description="Disordered" evidence="1">
    <location>
        <begin position="1093"/>
        <end position="1143"/>
    </location>
</feature>
<feature type="compositionally biased region" description="Low complexity" evidence="1">
    <location>
        <begin position="1398"/>
        <end position="1408"/>
    </location>
</feature>
<feature type="compositionally biased region" description="Low complexity" evidence="1">
    <location>
        <begin position="853"/>
        <end position="898"/>
    </location>
</feature>
<feature type="compositionally biased region" description="Low complexity" evidence="1">
    <location>
        <begin position="959"/>
        <end position="974"/>
    </location>
</feature>
<dbReference type="PANTHER" id="PTHR38697:SF1">
    <property type="entry name" value="NUCLEAR PORE COMPLEX PROTEIN SIMILAR TO S. CEREVISIAE NUP2 (EUROFUNG)"/>
    <property type="match status" value="1"/>
</dbReference>
<feature type="compositionally biased region" description="Polar residues" evidence="1">
    <location>
        <begin position="726"/>
        <end position="737"/>
    </location>
</feature>
<feature type="compositionally biased region" description="Basic and acidic residues" evidence="1">
    <location>
        <begin position="1301"/>
        <end position="1320"/>
    </location>
</feature>
<keyword evidence="4" id="KW-1185">Reference proteome</keyword>
<feature type="compositionally biased region" description="Polar residues" evidence="1">
    <location>
        <begin position="1335"/>
        <end position="1349"/>
    </location>
</feature>
<feature type="compositionally biased region" description="Polar residues" evidence="1">
    <location>
        <begin position="1195"/>
        <end position="1217"/>
    </location>
</feature>
<feature type="compositionally biased region" description="Polar residues" evidence="1">
    <location>
        <begin position="435"/>
        <end position="445"/>
    </location>
</feature>
<dbReference type="PANTHER" id="PTHR38697">
    <property type="entry name" value="NUCLEAR PORE COMPLEX PROTEIN SIMILAR TO S. CEREVISIAE NUP2 (EUROFUNG)"/>
    <property type="match status" value="1"/>
</dbReference>
<feature type="compositionally biased region" description="Low complexity" evidence="1">
    <location>
        <begin position="1421"/>
        <end position="1436"/>
    </location>
</feature>
<evidence type="ECO:0000256" key="1">
    <source>
        <dbReference type="SAM" id="MobiDB-lite"/>
    </source>
</evidence>
<feature type="compositionally biased region" description="Basic residues" evidence="1">
    <location>
        <begin position="36"/>
        <end position="48"/>
    </location>
</feature>
<dbReference type="EMBL" id="JBHFEH010000050">
    <property type="protein sequence ID" value="KAL2050259.1"/>
    <property type="molecule type" value="Genomic_DNA"/>
</dbReference>
<feature type="compositionally biased region" description="Basic and acidic residues" evidence="1">
    <location>
        <begin position="1120"/>
        <end position="1143"/>
    </location>
</feature>
<feature type="domain" description="RanBD1" evidence="2">
    <location>
        <begin position="1515"/>
        <end position="1627"/>
    </location>
</feature>
<dbReference type="SMART" id="SM00160">
    <property type="entry name" value="RanBD"/>
    <property type="match status" value="1"/>
</dbReference>
<proteinExistence type="predicted"/>
<feature type="compositionally biased region" description="Polar residues" evidence="1">
    <location>
        <begin position="461"/>
        <end position="490"/>
    </location>
</feature>
<feature type="compositionally biased region" description="Polar residues" evidence="1">
    <location>
        <begin position="259"/>
        <end position="287"/>
    </location>
</feature>
<dbReference type="Proteomes" id="UP001590951">
    <property type="component" value="Unassembled WGS sequence"/>
</dbReference>
<feature type="compositionally biased region" description="Polar residues" evidence="1">
    <location>
        <begin position="899"/>
        <end position="927"/>
    </location>
</feature>
<dbReference type="Gene3D" id="2.30.29.30">
    <property type="entry name" value="Pleckstrin-homology domain (PH domain)/Phosphotyrosine-binding domain (PTB)"/>
    <property type="match status" value="1"/>
</dbReference>
<feature type="compositionally biased region" description="Acidic residues" evidence="1">
    <location>
        <begin position="1108"/>
        <end position="1119"/>
    </location>
</feature>
<feature type="compositionally biased region" description="Polar residues" evidence="1">
    <location>
        <begin position="332"/>
        <end position="354"/>
    </location>
</feature>
<feature type="compositionally biased region" description="Polar residues" evidence="1">
    <location>
        <begin position="1015"/>
        <end position="1049"/>
    </location>
</feature>
<feature type="compositionally biased region" description="Polar residues" evidence="1">
    <location>
        <begin position="408"/>
        <end position="428"/>
    </location>
</feature>
<evidence type="ECO:0000313" key="3">
    <source>
        <dbReference type="EMBL" id="KAL2050259.1"/>
    </source>
</evidence>
<evidence type="ECO:0000259" key="2">
    <source>
        <dbReference type="PROSITE" id="PS50196"/>
    </source>
</evidence>
<dbReference type="InterPro" id="IPR011993">
    <property type="entry name" value="PH-like_dom_sf"/>
</dbReference>
<feature type="compositionally biased region" description="Polar residues" evidence="1">
    <location>
        <begin position="618"/>
        <end position="645"/>
    </location>
</feature>
<evidence type="ECO:0000313" key="4">
    <source>
        <dbReference type="Proteomes" id="UP001590951"/>
    </source>
</evidence>
<feature type="compositionally biased region" description="Low complexity" evidence="1">
    <location>
        <begin position="595"/>
        <end position="607"/>
    </location>
</feature>
<feature type="compositionally biased region" description="Basic and acidic residues" evidence="1">
    <location>
        <begin position="179"/>
        <end position="190"/>
    </location>
</feature>
<feature type="compositionally biased region" description="Polar residues" evidence="1">
    <location>
        <begin position="308"/>
        <end position="324"/>
    </location>
</feature>
<feature type="region of interest" description="Disordered" evidence="1">
    <location>
        <begin position="1"/>
        <end position="126"/>
    </location>
</feature>
<feature type="region of interest" description="Disordered" evidence="1">
    <location>
        <begin position="1377"/>
        <end position="1502"/>
    </location>
</feature>
<dbReference type="CDD" id="cd13170">
    <property type="entry name" value="RanBD_NUP50"/>
    <property type="match status" value="1"/>
</dbReference>
<accession>A0ABR4AXG9</accession>
<feature type="compositionally biased region" description="Polar residues" evidence="1">
    <location>
        <begin position="62"/>
        <end position="106"/>
    </location>
</feature>
<feature type="compositionally biased region" description="Polar residues" evidence="1">
    <location>
        <begin position="528"/>
        <end position="590"/>
    </location>
</feature>
<feature type="compositionally biased region" description="Basic and acidic residues" evidence="1">
    <location>
        <begin position="12"/>
        <end position="23"/>
    </location>
</feature>
<feature type="region of interest" description="Disordered" evidence="1">
    <location>
        <begin position="820"/>
        <end position="1075"/>
    </location>
</feature>
<feature type="compositionally biased region" description="Polar residues" evidence="1">
    <location>
        <begin position="679"/>
        <end position="692"/>
    </location>
</feature>
<sequence length="1627" mass="171918">MSTPTEGSQLTNDRDGSDRDRFTVGKQIGGQQRATAAHRKFSKLRSGRRPAPTRPPPMLQPGVQQSMPSPFAQSTSNANGTTPQTNPIGFGQQSNGIQGNQASASFPPTGASNNTGFNTTSFTAPSSSSFTFKPDQFVVNPFDSKANPDHLQIRTPQEPSHYGSIFNISSAPAVTGSKKSYDQWPNEREQAPQWAPIPQSITSVVSNSAATTSSNQQQASPVVSSSDSQLSAQPQPSSNTASMSSYQQPPPSQAGFSFFPTTTAQQPSSIFAQVQQQQPASSIFTEGQQQQPASSVSQPSAQPQPSSNTASMSADQQQQPSQAGFSFFPKITAQQPSSMFSQDQQQQPASSIFTQAQQPQPASSIFAQAQQQQPASSIFTQGQQQPQLPQSQSSAESIFAQFGRNLAQPPTQSQQQDLGNSFARFSTDLNDKPPAQQSNMFTQGEQQPQAQQSPQPAGNAFAQNQQQHTQSQDEPPSQPNPIAQDSNSFAASIKSFLDSQPPPKPISEMFAHINQPKSPAPVQAQEPEASTSPNDYSMMSTSPDNAPQSQPFAFMNQMQPSPTKGATTPGQGGSLFNRSTPRDTQSTAQPASIFAQNNATQASTSTSGGSGGFFDRISQPNTESSTPAASIFTPASTTQANTSASGQGGSLFDRITRDTQSTAQPASVSAQNNANQASTTKSGGNGDAQSPAKNIIDNIKVPPTSQLSDPPSQSAFSPVKIPDFGNQLSSSPSTAQGSNGGNGKAPVGRREYGTPPAAPEDFTDEEKRQLTTAWRLKALDKYVMHKTLRDITSANNATVTDLYLVLGYFENRKQAIIAANGGPVPSLAGSKRKAADEQPTGEVQEKKSRPEGSANFAPSAPTNSAAATLSNSAPSAPTNSAAATLSNSAPPAPTNSAAVTLSNSAPPTLTNGTGPSQPSSTYKSPAQQFERINAKRKADKDLAREPNNGKKARSTDEVSYPSLSSTSPGSETSSMFKNILDSKKQEIKVNGLNGAKVPPSAPPQQTMWWSERQELNASNQTSSEASTPVASNTPTTETPKTAASTQTFSEAPKPPAFLMPATSSQTAAATPKASALEMPKFGAPVNFAEALRKKSAEDAKKKRKAEEFDSDEDDEEEWERMDADRERAKKQKLEGEQKGERSVLIDGKFVFTSDNKEAVAAVTPNKPSNNAKADADATLTKANGSEEAAADATIEKSTNSYESVLNQPKSSLPNGTNIFGHLSGSESGAERSKIGDADADDEGEDEGHDEYDDEEGGDEEEHDQTEGPKSSTDPFDSRLHRSASPSKPSEKPNSGELFNRISRDDNGNVIREIPKPDDKPVSQPSSVFSEAALTGPSTNPFTAVNASTASKDKPKAPFGTLHLPADFKVSLTAKDAENTGGDHTWKADSPIKFGGSGSPPSVNVTSPSPTKPPFTGLFGAPKTNTATETPTMPTTPLFSMTPAKTPSVGLGFGFTPSNPATKALAPPSNNASGASSRATSPGATTGESANESTADAEDDNAQKDEQIDLTAGGQGEEDEDLAFVVKGRAMVYNLSSKVWDTKGLGFLRVLKNRDTGKTRMVMRTDPSGKIILNASLSSHFKYTSSQKQQVRIPFANAEGKIEGWTLKVGKDGDAKALSKILEENKSN</sequence>
<dbReference type="InterPro" id="IPR000156">
    <property type="entry name" value="Ran_bind_dom"/>
</dbReference>
<feature type="compositionally biased region" description="Basic and acidic residues" evidence="1">
    <location>
        <begin position="932"/>
        <end position="956"/>
    </location>
</feature>
<feature type="compositionally biased region" description="Basic and acidic residues" evidence="1">
    <location>
        <begin position="1093"/>
        <end position="1107"/>
    </location>
</feature>
<name>A0ABR4AXG9_9LECA</name>
<dbReference type="SUPFAM" id="SSF50729">
    <property type="entry name" value="PH domain-like"/>
    <property type="match status" value="1"/>
</dbReference>
<comment type="caution">
    <text evidence="3">The sequence shown here is derived from an EMBL/GenBank/DDBJ whole genome shotgun (WGS) entry which is preliminary data.</text>
</comment>
<feature type="region of interest" description="Disordered" evidence="1">
    <location>
        <begin position="141"/>
        <end position="766"/>
    </location>
</feature>
<feature type="compositionally biased region" description="Low complexity" evidence="1">
    <location>
        <begin position="288"/>
        <end position="307"/>
    </location>
</feature>
<feature type="compositionally biased region" description="Low complexity" evidence="1">
    <location>
        <begin position="355"/>
        <end position="394"/>
    </location>
</feature>
<feature type="compositionally biased region" description="Acidic residues" evidence="1">
    <location>
        <begin position="1237"/>
        <end position="1263"/>
    </location>
</feature>
<gene>
    <name evidence="3" type="ORF">ABVK25_009486</name>
</gene>
<dbReference type="InterPro" id="IPR053074">
    <property type="entry name" value="NPC_Nucleoporin"/>
</dbReference>
<feature type="compositionally biased region" description="Low complexity" evidence="1">
    <location>
        <begin position="1463"/>
        <end position="1480"/>
    </location>
</feature>